<gene>
    <name evidence="1" type="ORF">SAMN04488502_102134</name>
</gene>
<evidence type="ECO:0000313" key="1">
    <source>
        <dbReference type="EMBL" id="SDM09050.1"/>
    </source>
</evidence>
<sequence>MVMVDNVSVELPECVSREEAEVYVKEELALWKAKGKVLGQVNIQLEGDEVVIRAVEKSPIKRIRRITGYLSEQHNFNDAKRSELKERIVHA</sequence>
<reference evidence="1 2" key="1">
    <citation type="submission" date="2016-10" db="EMBL/GenBank/DDBJ databases">
        <authorList>
            <person name="de Groot N.N."/>
        </authorList>
    </citation>
    <scope>NUCLEOTIDE SEQUENCE [LARGE SCALE GENOMIC DNA]</scope>
    <source>
        <strain evidence="1 2">DSM 1736</strain>
    </source>
</reference>
<protein>
    <submittedName>
        <fullName evidence="1">Anaerobic ribonucleoside-triphosphate reductase</fullName>
    </submittedName>
</protein>
<dbReference type="OrthoDB" id="3173988at2"/>
<dbReference type="Proteomes" id="UP000214880">
    <property type="component" value="Unassembled WGS sequence"/>
</dbReference>
<dbReference type="STRING" id="146817.SAMN04488502_102134"/>
<dbReference type="AlphaFoldDB" id="A0A1G9QDR9"/>
<accession>A0A1G9QDR9</accession>
<dbReference type="GO" id="GO:0006260">
    <property type="term" value="P:DNA replication"/>
    <property type="evidence" value="ECO:0007669"/>
    <property type="project" value="InterPro"/>
</dbReference>
<keyword evidence="2" id="KW-1185">Reference proteome</keyword>
<dbReference type="GO" id="GO:0008998">
    <property type="term" value="F:ribonucleoside-triphosphate reductase (thioredoxin) activity"/>
    <property type="evidence" value="ECO:0007669"/>
    <property type="project" value="InterPro"/>
</dbReference>
<proteinExistence type="predicted"/>
<name>A0A1G9QDR9_9FIRM</name>
<dbReference type="EMBL" id="FNHB01000002">
    <property type="protein sequence ID" value="SDM09050.1"/>
    <property type="molecule type" value="Genomic_DNA"/>
</dbReference>
<organism evidence="1 2">
    <name type="scientific">Dendrosporobacter quercicolus</name>
    <dbReference type="NCBI Taxonomy" id="146817"/>
    <lineage>
        <taxon>Bacteria</taxon>
        <taxon>Bacillati</taxon>
        <taxon>Bacillota</taxon>
        <taxon>Negativicutes</taxon>
        <taxon>Selenomonadales</taxon>
        <taxon>Sporomusaceae</taxon>
        <taxon>Dendrosporobacter</taxon>
    </lineage>
</organism>
<dbReference type="Pfam" id="PF13597">
    <property type="entry name" value="NRDD"/>
    <property type="match status" value="1"/>
</dbReference>
<evidence type="ECO:0000313" key="2">
    <source>
        <dbReference type="Proteomes" id="UP000214880"/>
    </source>
</evidence>
<dbReference type="InterPro" id="IPR012833">
    <property type="entry name" value="NrdD"/>
</dbReference>
<dbReference type="RefSeq" id="WP_092070325.1">
    <property type="nucleotide sequence ID" value="NZ_FNHB01000002.1"/>
</dbReference>